<dbReference type="EMBL" id="FJUY01000009">
    <property type="protein sequence ID" value="CZT20461.1"/>
    <property type="molecule type" value="Genomic_DNA"/>
</dbReference>
<keyword evidence="1" id="KW-0472">Membrane</keyword>
<dbReference type="GeneID" id="35601460"/>
<dbReference type="GO" id="GO:0016020">
    <property type="term" value="C:membrane"/>
    <property type="evidence" value="ECO:0007669"/>
    <property type="project" value="TreeGrafter"/>
</dbReference>
<evidence type="ECO:0000313" key="2">
    <source>
        <dbReference type="EMBL" id="CZT20461.1"/>
    </source>
</evidence>
<protein>
    <submittedName>
        <fullName evidence="2">Related to DUF1295 domain protein</fullName>
    </submittedName>
</protein>
<accession>A0A2D3UV04</accession>
<dbReference type="RefSeq" id="XP_023627350.1">
    <property type="nucleotide sequence ID" value="XM_023771582.1"/>
</dbReference>
<dbReference type="Proteomes" id="UP000225277">
    <property type="component" value="Unassembled WGS sequence"/>
</dbReference>
<feature type="transmembrane region" description="Helical" evidence="1">
    <location>
        <begin position="53"/>
        <end position="71"/>
    </location>
</feature>
<feature type="transmembrane region" description="Helical" evidence="1">
    <location>
        <begin position="149"/>
        <end position="171"/>
    </location>
</feature>
<dbReference type="PANTHER" id="PTHR32251:SF23">
    <property type="entry name" value="3-OXO-5-ALPHA-STEROID 4-DEHYDROGENASE (DUF1295)"/>
    <property type="match status" value="1"/>
</dbReference>
<keyword evidence="1" id="KW-1133">Transmembrane helix</keyword>
<name>A0A2D3UV04_9PEZI</name>
<dbReference type="OrthoDB" id="201504at2759"/>
<gene>
    <name evidence="2" type="ORF">RCC_06321</name>
</gene>
<evidence type="ECO:0000256" key="1">
    <source>
        <dbReference type="SAM" id="Phobius"/>
    </source>
</evidence>
<evidence type="ECO:0000313" key="3">
    <source>
        <dbReference type="Proteomes" id="UP000225277"/>
    </source>
</evidence>
<reference evidence="2 3" key="1">
    <citation type="submission" date="2016-03" db="EMBL/GenBank/DDBJ databases">
        <authorList>
            <person name="Ploux O."/>
        </authorList>
    </citation>
    <scope>NUCLEOTIDE SEQUENCE [LARGE SCALE GENOMIC DNA]</scope>
    <source>
        <strain evidence="2 3">URUG2</strain>
    </source>
</reference>
<keyword evidence="1" id="KW-0812">Transmembrane</keyword>
<sequence>MALPAAKSLVDCADYSKTFEPFLPQLYALPEQVWAALGDLQALKHIYLSTNPAIFGLALALAGFPVFWIISEINRNYSQVDRVWSILPMLFNLHLAIWAHLNGLETTRVDNVLAFSVVWSMRLTFNYWRRGGYQIGSEDYRWELIKKQIGGVAFFVLNIVFISSVQLVLLWSVTLPTYALMLASQLNPGMSLSEVVIARALMALVVFEYFADGQQWNYHKAKNEYQKTAKVPAGWTRAQMDRGFNTTGLWKYSRHPNFAAEQTIWVLLYQWSCLETHTFWNWTVVGAFSYCAVFAGSTPLTEGISAGKYPEYKFYQERVGRFIPKLFGKGWDEQAALSAAAKKE</sequence>
<organism evidence="2 3">
    <name type="scientific">Ramularia collo-cygni</name>
    <dbReference type="NCBI Taxonomy" id="112498"/>
    <lineage>
        <taxon>Eukaryota</taxon>
        <taxon>Fungi</taxon>
        <taxon>Dikarya</taxon>
        <taxon>Ascomycota</taxon>
        <taxon>Pezizomycotina</taxon>
        <taxon>Dothideomycetes</taxon>
        <taxon>Dothideomycetidae</taxon>
        <taxon>Mycosphaerellales</taxon>
        <taxon>Mycosphaerellaceae</taxon>
        <taxon>Ramularia</taxon>
    </lineage>
</organism>
<feature type="transmembrane region" description="Helical" evidence="1">
    <location>
        <begin position="83"/>
        <end position="100"/>
    </location>
</feature>
<dbReference type="PANTHER" id="PTHR32251">
    <property type="entry name" value="3-OXO-5-ALPHA-STEROID 4-DEHYDROGENASE"/>
    <property type="match status" value="1"/>
</dbReference>
<feature type="transmembrane region" description="Helical" evidence="1">
    <location>
        <begin position="112"/>
        <end position="128"/>
    </location>
</feature>
<keyword evidence="3" id="KW-1185">Reference proteome</keyword>
<dbReference type="Gene3D" id="1.20.120.1630">
    <property type="match status" value="1"/>
</dbReference>
<dbReference type="Pfam" id="PF06966">
    <property type="entry name" value="DUF1295"/>
    <property type="match status" value="1"/>
</dbReference>
<proteinExistence type="predicted"/>
<dbReference type="InterPro" id="IPR010721">
    <property type="entry name" value="UstE-like"/>
</dbReference>
<dbReference type="AlphaFoldDB" id="A0A2D3UV04"/>